<dbReference type="EMBL" id="CP018477">
    <property type="protein sequence ID" value="ASV75926.1"/>
    <property type="molecule type" value="Genomic_DNA"/>
</dbReference>
<dbReference type="PANTHER" id="PTHR12993">
    <property type="entry name" value="N-ACETYLGLUCOSAMINYL-PHOSPHATIDYLINOSITOL DE-N-ACETYLASE-RELATED"/>
    <property type="match status" value="1"/>
</dbReference>
<gene>
    <name evidence="1" type="ORF">THTE_3324</name>
</gene>
<sequence>MMPGRNRVALAFMAHPDDAEFCCGGTLIRLRELGWEVHIASLAPGDCGTMTENRWDISSRRTREATAAAQLIGATYHCLDERDGFIVYDKPTIQKAVDLFRRIAPGLVFTHALRDYMMDHEMTALVARAASFLHGAPNASAFPLKENTGVPYLYYCDPPEGLDPYGQVIAPTTYVDISAQLEKKAEMLACHASQREWLRSYHGMDEYIDSMRRHAAFRGKEIGVAAAEAFVQHRGHAYPRDDILAELFPLKR</sequence>
<dbReference type="KEGG" id="ttf:THTE_3324"/>
<dbReference type="AlphaFoldDB" id="A0A286RJ00"/>
<evidence type="ECO:0000313" key="2">
    <source>
        <dbReference type="Proteomes" id="UP000215086"/>
    </source>
</evidence>
<dbReference type="Pfam" id="PF02585">
    <property type="entry name" value="PIG-L"/>
    <property type="match status" value="1"/>
</dbReference>
<reference evidence="1 2" key="1">
    <citation type="journal article" name="Front. Microbiol.">
        <title>Sugar Metabolism of the First Thermophilic Planctomycete Thermogutta terrifontis: Comparative Genomic and Transcriptomic Approaches.</title>
        <authorList>
            <person name="Elcheninov A.G."/>
            <person name="Menzel P."/>
            <person name="Gudbergsdottir S.R."/>
            <person name="Slesarev A.I."/>
            <person name="Kadnikov V.V."/>
            <person name="Krogh A."/>
            <person name="Bonch-Osmolovskaya E.A."/>
            <person name="Peng X."/>
            <person name="Kublanov I.V."/>
        </authorList>
    </citation>
    <scope>NUCLEOTIDE SEQUENCE [LARGE SCALE GENOMIC DNA]</scope>
    <source>
        <strain evidence="1 2">R1</strain>
    </source>
</reference>
<evidence type="ECO:0008006" key="3">
    <source>
        <dbReference type="Google" id="ProtNLM"/>
    </source>
</evidence>
<accession>A0A286RJ00</accession>
<dbReference type="SUPFAM" id="SSF102588">
    <property type="entry name" value="LmbE-like"/>
    <property type="match status" value="1"/>
</dbReference>
<dbReference type="InterPro" id="IPR024078">
    <property type="entry name" value="LmbE-like_dom_sf"/>
</dbReference>
<name>A0A286RJ00_9BACT</name>
<dbReference type="PANTHER" id="PTHR12993:SF11">
    <property type="entry name" value="N-ACETYLGLUCOSAMINYL-PHOSPHATIDYLINOSITOL DE-N-ACETYLASE"/>
    <property type="match status" value="1"/>
</dbReference>
<keyword evidence="2" id="KW-1185">Reference proteome</keyword>
<dbReference type="InterPro" id="IPR003737">
    <property type="entry name" value="GlcNAc_PI_deacetylase-related"/>
</dbReference>
<organism evidence="1 2">
    <name type="scientific">Thermogutta terrifontis</name>
    <dbReference type="NCBI Taxonomy" id="1331910"/>
    <lineage>
        <taxon>Bacteria</taxon>
        <taxon>Pseudomonadati</taxon>
        <taxon>Planctomycetota</taxon>
        <taxon>Planctomycetia</taxon>
        <taxon>Pirellulales</taxon>
        <taxon>Thermoguttaceae</taxon>
        <taxon>Thermogutta</taxon>
    </lineage>
</organism>
<dbReference type="Proteomes" id="UP000215086">
    <property type="component" value="Chromosome"/>
</dbReference>
<dbReference type="GO" id="GO:0016811">
    <property type="term" value="F:hydrolase activity, acting on carbon-nitrogen (but not peptide) bonds, in linear amides"/>
    <property type="evidence" value="ECO:0007669"/>
    <property type="project" value="TreeGrafter"/>
</dbReference>
<evidence type="ECO:0000313" key="1">
    <source>
        <dbReference type="EMBL" id="ASV75926.1"/>
    </source>
</evidence>
<protein>
    <recommendedName>
        <fullName evidence="3">LmbE family protein</fullName>
    </recommendedName>
</protein>
<dbReference type="Gene3D" id="3.40.50.10320">
    <property type="entry name" value="LmbE-like"/>
    <property type="match status" value="1"/>
</dbReference>
<proteinExistence type="predicted"/>